<dbReference type="EMBL" id="JAMDHD010000005">
    <property type="protein sequence ID" value="MDD0984075.1"/>
    <property type="molecule type" value="Genomic_DNA"/>
</dbReference>
<feature type="transmembrane region" description="Helical" evidence="7">
    <location>
        <begin position="86"/>
        <end position="106"/>
    </location>
</feature>
<organism evidence="8 9">
    <name type="scientific">Pseudomonas shahriarae</name>
    <dbReference type="NCBI Taxonomy" id="2745512"/>
    <lineage>
        <taxon>Bacteria</taxon>
        <taxon>Pseudomonadati</taxon>
        <taxon>Pseudomonadota</taxon>
        <taxon>Gammaproteobacteria</taxon>
        <taxon>Pseudomonadales</taxon>
        <taxon>Pseudomonadaceae</taxon>
        <taxon>Pseudomonas</taxon>
    </lineage>
</organism>
<dbReference type="RefSeq" id="WP_273866836.1">
    <property type="nucleotide sequence ID" value="NZ_JAMDHD010000005.1"/>
</dbReference>
<comment type="caution">
    <text evidence="8">The sequence shown here is derived from an EMBL/GenBank/DDBJ whole genome shotgun (WGS) entry which is preliminary data.</text>
</comment>
<feature type="transmembrane region" description="Helical" evidence="7">
    <location>
        <begin position="149"/>
        <end position="182"/>
    </location>
</feature>
<evidence type="ECO:0000256" key="1">
    <source>
        <dbReference type="ARBA" id="ARBA00004651"/>
    </source>
</evidence>
<dbReference type="NCBIfam" id="TIGR00937">
    <property type="entry name" value="2A51"/>
    <property type="match status" value="1"/>
</dbReference>
<feature type="transmembrane region" description="Helical" evidence="7">
    <location>
        <begin position="272"/>
        <end position="292"/>
    </location>
</feature>
<dbReference type="Proteomes" id="UP001148189">
    <property type="component" value="Unassembled WGS sequence"/>
</dbReference>
<evidence type="ECO:0000256" key="6">
    <source>
        <dbReference type="ARBA" id="ARBA00023136"/>
    </source>
</evidence>
<dbReference type="InterPro" id="IPR014047">
    <property type="entry name" value="Chr_Tranpt_l_chain"/>
</dbReference>
<gene>
    <name evidence="8" type="primary">chrA</name>
    <name evidence="8" type="ORF">M5G21_03755</name>
</gene>
<protein>
    <submittedName>
        <fullName evidence="8">Chromate efflux transporter</fullName>
    </submittedName>
</protein>
<dbReference type="PANTHER" id="PTHR33567">
    <property type="entry name" value="CHROMATE ION TRANSPORTER (EUROFUNG)"/>
    <property type="match status" value="1"/>
</dbReference>
<comment type="subcellular location">
    <subcellularLocation>
        <location evidence="1">Cell membrane</location>
        <topology evidence="1">Multi-pass membrane protein</topology>
    </subcellularLocation>
</comment>
<keyword evidence="4 7" id="KW-0812">Transmembrane</keyword>
<sequence length="402" mass="42237">MANVPADHRSSPWSVFLIFLRLGLTSFGGPVAHLGYFRDEFVTRRRWLSERSYADLVALCQFLPGPASSQVGIALGLSRAGYSGALAAWAGFTLPSAVLLILFALGLTQHSSAIPNGALHGLKVVAVAVVAQAVWGMARNLCHSGGRMLLMLMAAVITLLIPSAWGQVAVIAGAGVVGLLLFNPVPNATHDALAIPIRRRAGMMWLALFLILLVGLPLLAQTLPHQSLALLDAFYRSGSLVFGGGHVVLPLLQAEVVPPQWVSNDVFLAGYGAAQAVPGPLFTFAAFLGAAMNPAPTGWLGGVICLLAIFTPSFLLIFAALPFWQSLRQNTRAQAALAGVNAAVVGLLLAALYQPVWTNAIFTAQDFGLALIALVALMFCKLPPWLVVAGSGAAGWLLSLIV</sequence>
<evidence type="ECO:0000313" key="9">
    <source>
        <dbReference type="Proteomes" id="UP001148189"/>
    </source>
</evidence>
<feature type="transmembrane region" description="Helical" evidence="7">
    <location>
        <begin position="299"/>
        <end position="321"/>
    </location>
</feature>
<evidence type="ECO:0000256" key="7">
    <source>
        <dbReference type="SAM" id="Phobius"/>
    </source>
</evidence>
<dbReference type="PANTHER" id="PTHR33567:SF3">
    <property type="entry name" value="CHROMATE ION TRANSPORTER (EUROFUNG)"/>
    <property type="match status" value="1"/>
</dbReference>
<keyword evidence="6 7" id="KW-0472">Membrane</keyword>
<keyword evidence="9" id="KW-1185">Reference proteome</keyword>
<dbReference type="InterPro" id="IPR003370">
    <property type="entry name" value="Chromate_transpt"/>
</dbReference>
<keyword evidence="3" id="KW-1003">Cell membrane</keyword>
<evidence type="ECO:0000256" key="4">
    <source>
        <dbReference type="ARBA" id="ARBA00022692"/>
    </source>
</evidence>
<name>A0ABT5N6C5_9PSED</name>
<feature type="transmembrane region" description="Helical" evidence="7">
    <location>
        <begin position="118"/>
        <end position="137"/>
    </location>
</feature>
<dbReference type="PIRSF" id="PIRSF004810">
    <property type="entry name" value="ChrA"/>
    <property type="match status" value="1"/>
</dbReference>
<keyword evidence="5 7" id="KW-1133">Transmembrane helix</keyword>
<feature type="transmembrane region" description="Helical" evidence="7">
    <location>
        <begin position="333"/>
        <end position="353"/>
    </location>
</feature>
<evidence type="ECO:0000256" key="2">
    <source>
        <dbReference type="ARBA" id="ARBA00005262"/>
    </source>
</evidence>
<feature type="transmembrane region" description="Helical" evidence="7">
    <location>
        <begin position="12"/>
        <end position="37"/>
    </location>
</feature>
<proteinExistence type="inferred from homology"/>
<dbReference type="Pfam" id="PF02417">
    <property type="entry name" value="Chromate_transp"/>
    <property type="match status" value="2"/>
</dbReference>
<evidence type="ECO:0000313" key="8">
    <source>
        <dbReference type="EMBL" id="MDD0984075.1"/>
    </source>
</evidence>
<evidence type="ECO:0000256" key="5">
    <source>
        <dbReference type="ARBA" id="ARBA00022989"/>
    </source>
</evidence>
<feature type="transmembrane region" description="Helical" evidence="7">
    <location>
        <begin position="360"/>
        <end position="379"/>
    </location>
</feature>
<evidence type="ECO:0000256" key="3">
    <source>
        <dbReference type="ARBA" id="ARBA00022475"/>
    </source>
</evidence>
<comment type="similarity">
    <text evidence="2">Belongs to the chromate ion transporter (CHR) (TC 2.A.51) family.</text>
</comment>
<accession>A0ABT5N6C5</accession>
<feature type="transmembrane region" description="Helical" evidence="7">
    <location>
        <begin position="202"/>
        <end position="221"/>
    </location>
</feature>
<reference evidence="8" key="1">
    <citation type="submission" date="2022-05" db="EMBL/GenBank/DDBJ databases">
        <title>Novel Pseudomonas spp. Isolated from a Rainbow Trout Aquaculture Facility.</title>
        <authorList>
            <person name="Testerman T."/>
            <person name="Graf J."/>
        </authorList>
    </citation>
    <scope>NUCLEOTIDE SEQUENCE</scope>
    <source>
        <strain evidence="8">ID1050</strain>
    </source>
</reference>